<evidence type="ECO:0000313" key="4">
    <source>
        <dbReference type="Proteomes" id="UP000634476"/>
    </source>
</evidence>
<feature type="region of interest" description="Disordered" evidence="1">
    <location>
        <begin position="150"/>
        <end position="197"/>
    </location>
</feature>
<dbReference type="EMBL" id="BOOK01000032">
    <property type="protein sequence ID" value="GII02488.1"/>
    <property type="molecule type" value="Genomic_DNA"/>
</dbReference>
<sequence>MLACAAGAGLVLLAAGRGWATLDPEGAGTSEPPVLTGSATASFLGPVALAALAATVAVLAARGWPRRAVGAVIALCGLGVLAGVRHGTGAGALAAATQSNLGRGVAAGGETDLTAFTVHWTWPAVAAAGGLLLLAAGAVAALRGHRWPGMSDRYDRTESSSGGAASGPAQGPVSERALWDAIDRGADPTAGPRDGEG</sequence>
<dbReference type="InterPro" id="IPR011746">
    <property type="entry name" value="Trp_synth-assoc_CHP"/>
</dbReference>
<feature type="compositionally biased region" description="Low complexity" evidence="1">
    <location>
        <begin position="159"/>
        <end position="172"/>
    </location>
</feature>
<name>A0A8J3SYG7_9ACTN</name>
<gene>
    <name evidence="3" type="ORF">Pta02_44960</name>
</gene>
<evidence type="ECO:0000256" key="2">
    <source>
        <dbReference type="SAM" id="Phobius"/>
    </source>
</evidence>
<keyword evidence="4" id="KW-1185">Reference proteome</keyword>
<comment type="caution">
    <text evidence="3">The sequence shown here is derived from an EMBL/GenBank/DDBJ whole genome shotgun (WGS) entry which is preliminary data.</text>
</comment>
<reference evidence="3" key="1">
    <citation type="submission" date="2021-01" db="EMBL/GenBank/DDBJ databases">
        <title>Whole genome shotgun sequence of Planobispora takensis NBRC 109077.</title>
        <authorList>
            <person name="Komaki H."/>
            <person name="Tamura T."/>
        </authorList>
    </citation>
    <scope>NUCLEOTIDE SEQUENCE</scope>
    <source>
        <strain evidence="3">NBRC 109077</strain>
    </source>
</reference>
<dbReference type="InterPro" id="IPR019051">
    <property type="entry name" value="Trp_biosyn_TM_oprn/chp"/>
</dbReference>
<proteinExistence type="predicted"/>
<dbReference type="Proteomes" id="UP000634476">
    <property type="component" value="Unassembled WGS sequence"/>
</dbReference>
<evidence type="ECO:0008006" key="5">
    <source>
        <dbReference type="Google" id="ProtNLM"/>
    </source>
</evidence>
<dbReference type="AlphaFoldDB" id="A0A8J3SYG7"/>
<organism evidence="3 4">
    <name type="scientific">Planobispora takensis</name>
    <dbReference type="NCBI Taxonomy" id="1367882"/>
    <lineage>
        <taxon>Bacteria</taxon>
        <taxon>Bacillati</taxon>
        <taxon>Actinomycetota</taxon>
        <taxon>Actinomycetes</taxon>
        <taxon>Streptosporangiales</taxon>
        <taxon>Streptosporangiaceae</taxon>
        <taxon>Planobispora</taxon>
    </lineage>
</organism>
<keyword evidence="2" id="KW-1133">Transmembrane helix</keyword>
<keyword evidence="2" id="KW-0472">Membrane</keyword>
<accession>A0A8J3SYG7</accession>
<evidence type="ECO:0000313" key="3">
    <source>
        <dbReference type="EMBL" id="GII02488.1"/>
    </source>
</evidence>
<feature type="transmembrane region" description="Helical" evidence="2">
    <location>
        <begin position="120"/>
        <end position="142"/>
    </location>
</feature>
<protein>
    <recommendedName>
        <fullName evidence="5">TIGR02234 family membrane protein</fullName>
    </recommendedName>
</protein>
<dbReference type="RefSeq" id="WP_203876818.1">
    <property type="nucleotide sequence ID" value="NZ_BOOK01000032.1"/>
</dbReference>
<feature type="compositionally biased region" description="Basic and acidic residues" evidence="1">
    <location>
        <begin position="177"/>
        <end position="186"/>
    </location>
</feature>
<dbReference type="NCBIfam" id="TIGR02234">
    <property type="entry name" value="trp_oprn_chp"/>
    <property type="match status" value="1"/>
</dbReference>
<feature type="transmembrane region" description="Helical" evidence="2">
    <location>
        <begin position="42"/>
        <end position="61"/>
    </location>
</feature>
<keyword evidence="2" id="KW-0812">Transmembrane</keyword>
<evidence type="ECO:0000256" key="1">
    <source>
        <dbReference type="SAM" id="MobiDB-lite"/>
    </source>
</evidence>
<feature type="transmembrane region" description="Helical" evidence="2">
    <location>
        <begin position="68"/>
        <end position="84"/>
    </location>
</feature>
<dbReference type="Pfam" id="PF09534">
    <property type="entry name" value="Trp_oprn_chp"/>
    <property type="match status" value="1"/>
</dbReference>